<dbReference type="AlphaFoldDB" id="A0A261FJ04"/>
<dbReference type="Proteomes" id="UP000216871">
    <property type="component" value="Unassembled WGS sequence"/>
</dbReference>
<sequence>MTKVVYRCRNGCYVMVTAVAVTILLPVVVAYPSCMACDHMI</sequence>
<gene>
    <name evidence="2" type="ORF">BMYO_1536</name>
</gene>
<dbReference type="EMBL" id="MWWW01000016">
    <property type="protein sequence ID" value="OZG58995.1"/>
    <property type="molecule type" value="Genomic_DNA"/>
</dbReference>
<reference evidence="2 3" key="1">
    <citation type="journal article" date="2017" name="BMC Genomics">
        <title>Comparative genomic and phylogenomic analyses of the Bifidobacteriaceae family.</title>
        <authorList>
            <person name="Lugli G.A."/>
            <person name="Milani C."/>
            <person name="Turroni F."/>
            <person name="Duranti S."/>
            <person name="Mancabelli L."/>
            <person name="Mangifesta M."/>
            <person name="Ferrario C."/>
            <person name="Modesto M."/>
            <person name="Mattarelli P."/>
            <person name="Jiri K."/>
            <person name="van Sinderen D."/>
            <person name="Ventura M."/>
        </authorList>
    </citation>
    <scope>NUCLEOTIDE SEQUENCE [LARGE SCALE GENOMIC DNA]</scope>
    <source>
        <strain evidence="2 3">DSM 100196</strain>
    </source>
</reference>
<keyword evidence="3" id="KW-1185">Reference proteome</keyword>
<evidence type="ECO:0000256" key="1">
    <source>
        <dbReference type="SAM" id="Phobius"/>
    </source>
</evidence>
<evidence type="ECO:0000313" key="2">
    <source>
        <dbReference type="EMBL" id="OZG58995.1"/>
    </source>
</evidence>
<keyword evidence="1" id="KW-0472">Membrane</keyword>
<keyword evidence="1" id="KW-1133">Transmembrane helix</keyword>
<keyword evidence="1" id="KW-0812">Transmembrane</keyword>
<evidence type="ECO:0000313" key="3">
    <source>
        <dbReference type="Proteomes" id="UP000216871"/>
    </source>
</evidence>
<feature type="transmembrane region" description="Helical" evidence="1">
    <location>
        <begin position="12"/>
        <end position="31"/>
    </location>
</feature>
<proteinExistence type="predicted"/>
<protein>
    <submittedName>
        <fullName evidence="2">Uncharacterized protein</fullName>
    </submittedName>
</protein>
<comment type="caution">
    <text evidence="2">The sequence shown here is derived from an EMBL/GenBank/DDBJ whole genome shotgun (WGS) entry which is preliminary data.</text>
</comment>
<accession>A0A261FJ04</accession>
<organism evidence="2 3">
    <name type="scientific">Bifidobacterium myosotis</name>
    <dbReference type="NCBI Taxonomy" id="1630166"/>
    <lineage>
        <taxon>Bacteria</taxon>
        <taxon>Bacillati</taxon>
        <taxon>Actinomycetota</taxon>
        <taxon>Actinomycetes</taxon>
        <taxon>Bifidobacteriales</taxon>
        <taxon>Bifidobacteriaceae</taxon>
        <taxon>Bifidobacterium</taxon>
    </lineage>
</organism>
<name>A0A261FJ04_9BIFI</name>